<keyword evidence="8" id="KW-1185">Reference proteome</keyword>
<dbReference type="EMBL" id="JACYTQ010000007">
    <property type="protein sequence ID" value="MBD8490507.1"/>
    <property type="molecule type" value="Genomic_DNA"/>
</dbReference>
<dbReference type="InterPro" id="IPR022369">
    <property type="entry name" value="Integral_membrane_TerC_rswitch"/>
</dbReference>
<feature type="transmembrane region" description="Helical" evidence="6">
    <location>
        <begin position="274"/>
        <end position="293"/>
    </location>
</feature>
<accession>A0ABR9ANZ2</accession>
<organism evidence="7 8">
    <name type="scientific">Echinicola arenosa</name>
    <dbReference type="NCBI Taxonomy" id="2774144"/>
    <lineage>
        <taxon>Bacteria</taxon>
        <taxon>Pseudomonadati</taxon>
        <taxon>Bacteroidota</taxon>
        <taxon>Cytophagia</taxon>
        <taxon>Cytophagales</taxon>
        <taxon>Cyclobacteriaceae</taxon>
        <taxon>Echinicola</taxon>
    </lineage>
</organism>
<dbReference type="Pfam" id="PF03741">
    <property type="entry name" value="TerC"/>
    <property type="match status" value="1"/>
</dbReference>
<keyword evidence="4 6" id="KW-1133">Transmembrane helix</keyword>
<feature type="transmembrane region" description="Helical" evidence="6">
    <location>
        <begin position="212"/>
        <end position="236"/>
    </location>
</feature>
<protein>
    <submittedName>
        <fullName evidence="7">TerC family protein</fullName>
    </submittedName>
</protein>
<dbReference type="InterPro" id="IPR005496">
    <property type="entry name" value="Integral_membrane_TerC"/>
</dbReference>
<name>A0ABR9ANZ2_9BACT</name>
<comment type="caution">
    <text evidence="7">The sequence shown here is derived from an EMBL/GenBank/DDBJ whole genome shotgun (WGS) entry which is preliminary data.</text>
</comment>
<feature type="transmembrane region" description="Helical" evidence="6">
    <location>
        <begin position="41"/>
        <end position="61"/>
    </location>
</feature>
<dbReference type="Proteomes" id="UP000647133">
    <property type="component" value="Unassembled WGS sequence"/>
</dbReference>
<evidence type="ECO:0000256" key="2">
    <source>
        <dbReference type="ARBA" id="ARBA00007511"/>
    </source>
</evidence>
<dbReference type="PANTHER" id="PTHR30238:SF0">
    <property type="entry name" value="THYLAKOID MEMBRANE PROTEIN TERC, CHLOROPLASTIC"/>
    <property type="match status" value="1"/>
</dbReference>
<evidence type="ECO:0000256" key="6">
    <source>
        <dbReference type="SAM" id="Phobius"/>
    </source>
</evidence>
<evidence type="ECO:0000313" key="7">
    <source>
        <dbReference type="EMBL" id="MBD8490507.1"/>
    </source>
</evidence>
<evidence type="ECO:0000256" key="3">
    <source>
        <dbReference type="ARBA" id="ARBA00022692"/>
    </source>
</evidence>
<feature type="transmembrane region" description="Helical" evidence="6">
    <location>
        <begin position="12"/>
        <end position="29"/>
    </location>
</feature>
<evidence type="ECO:0000256" key="1">
    <source>
        <dbReference type="ARBA" id="ARBA00004141"/>
    </source>
</evidence>
<sequence>MEYIKEEGTTLIIFGILIISLLLTDLLVFNKTAHKVKIKEAMTWSIIWISIGLLFGLYIYFSLGGEKATQYYTAFLIEKALSVDNLFVFIMVFRFFKVPDTYQHKVLFYGIIGAVLMRAIFIFFGVTLIGISYLPAFTFAGLEIKINVVMTLFGVFLIYAGWQSWQHEDDEPEDFSKSLGTKFIHKLFRVYPKFNGENFFIRINGKRFATQLLVVVAVVEFTDLLFAVDSIPAIFAVSNDPVILYTSNIFAILGLRALYFLLASAFDMFSYLKYGLAFILVFLGVKMVLSSIYHIPSTLSLGIVGGILIVCVAFSFKKYKQQRSLTKNNIR</sequence>
<comment type="similarity">
    <text evidence="2">Belongs to the TerC family.</text>
</comment>
<feature type="transmembrane region" description="Helical" evidence="6">
    <location>
        <begin position="108"/>
        <end position="132"/>
    </location>
</feature>
<feature type="transmembrane region" description="Helical" evidence="6">
    <location>
        <begin position="73"/>
        <end position="96"/>
    </location>
</feature>
<evidence type="ECO:0000256" key="5">
    <source>
        <dbReference type="ARBA" id="ARBA00023136"/>
    </source>
</evidence>
<feature type="transmembrane region" description="Helical" evidence="6">
    <location>
        <begin position="242"/>
        <end position="262"/>
    </location>
</feature>
<evidence type="ECO:0000256" key="4">
    <source>
        <dbReference type="ARBA" id="ARBA00022989"/>
    </source>
</evidence>
<feature type="transmembrane region" description="Helical" evidence="6">
    <location>
        <begin position="299"/>
        <end position="316"/>
    </location>
</feature>
<reference evidence="7 8" key="1">
    <citation type="submission" date="2020-09" db="EMBL/GenBank/DDBJ databases">
        <title>Echinicola sp. CAU 1574 isolated from sand of Sido Beach.</title>
        <authorList>
            <person name="Kim W."/>
        </authorList>
    </citation>
    <scope>NUCLEOTIDE SEQUENCE [LARGE SCALE GENOMIC DNA]</scope>
    <source>
        <strain evidence="7 8">CAU 1574</strain>
    </source>
</reference>
<feature type="transmembrane region" description="Helical" evidence="6">
    <location>
        <begin position="144"/>
        <end position="162"/>
    </location>
</feature>
<dbReference type="RefSeq" id="WP_192011386.1">
    <property type="nucleotide sequence ID" value="NZ_JACYTQ010000007.1"/>
</dbReference>
<keyword evidence="3 6" id="KW-0812">Transmembrane</keyword>
<evidence type="ECO:0000313" key="8">
    <source>
        <dbReference type="Proteomes" id="UP000647133"/>
    </source>
</evidence>
<keyword evidence="5 6" id="KW-0472">Membrane</keyword>
<comment type="subcellular location">
    <subcellularLocation>
        <location evidence="1">Membrane</location>
        <topology evidence="1">Multi-pass membrane protein</topology>
    </subcellularLocation>
</comment>
<gene>
    <name evidence="7" type="ORF">IFO69_17275</name>
</gene>
<dbReference type="PANTHER" id="PTHR30238">
    <property type="entry name" value="MEMBRANE BOUND PREDICTED REDOX MODULATOR"/>
    <property type="match status" value="1"/>
</dbReference>
<dbReference type="NCBIfam" id="TIGR03718">
    <property type="entry name" value="R_switched_Alx"/>
    <property type="match status" value="1"/>
</dbReference>
<proteinExistence type="inferred from homology"/>